<dbReference type="EMBL" id="CP000302">
    <property type="protein sequence ID" value="ABE55198.1"/>
    <property type="molecule type" value="Genomic_DNA"/>
</dbReference>
<feature type="domain" description="SbsA Ig-like" evidence="3">
    <location>
        <begin position="36"/>
        <end position="139"/>
    </location>
</feature>
<dbReference type="InterPro" id="IPR032812">
    <property type="entry name" value="SbsA_Ig"/>
</dbReference>
<dbReference type="Pfam" id="PF13205">
    <property type="entry name" value="Big_5"/>
    <property type="match status" value="2"/>
</dbReference>
<comment type="similarity">
    <text evidence="1">Belongs to the ice-binding protein family.</text>
</comment>
<proteinExistence type="inferred from homology"/>
<dbReference type="AlphaFoldDB" id="Q12MX8"/>
<name>Q12MX8_SHEDO</name>
<dbReference type="eggNOG" id="COG3420">
    <property type="taxonomic scope" value="Bacteria"/>
</dbReference>
<dbReference type="SMR" id="Q12MX8"/>
<evidence type="ECO:0000259" key="3">
    <source>
        <dbReference type="Pfam" id="PF13205"/>
    </source>
</evidence>
<sequence length="482" mass="49927">MKVNHRIDSRSLWMTSILLTTLMAGCNSDNNEPAQSTPIIISSNIADLTLDVATNSQISVTFSEAMDTATINEVNFSVATGNEAPIMATVSLDNASNTAILTPSNDFTATTLYTAKISREVKSALGIPLANEQVWSFTTAAAPDTTAPSVKATYPLNTEVNFAINRSITAEMSEFLAPNSVNTSNFTLSNGITLVTGTINYSNTTVTFLPDTDLETNTIYTATLTTGITDLAIPANALAESYVWSFTTGLDAAAGPYFVNLRSAGNMAILSKSGITNVPTSNITGNIGASPITAASMDTVFCSDITGIVYGADAAYTGSGDSSCFAGTAPDNTLVANAVLDMGTAYADAAGRTTPDFTELYAGDLSSQTLSAGLYKWGTDVLVSTDVTLNGGANDVWIFQVAGDVLMADGSSIYLTGGAQAKNVFWQVGGGTGAVIGTTAQFEGIVLAKKGITVNTGASVNGRLLAQTAVTLDQNTITQPTQ</sequence>
<dbReference type="OrthoDB" id="2082707at2"/>
<dbReference type="PROSITE" id="PS51257">
    <property type="entry name" value="PROKAR_LIPOPROTEIN"/>
    <property type="match status" value="1"/>
</dbReference>
<reference evidence="4 5" key="1">
    <citation type="submission" date="2006-03" db="EMBL/GenBank/DDBJ databases">
        <title>Complete sequence of Shewanella denitrificans OS217.</title>
        <authorList>
            <consortium name="US DOE Joint Genome Institute"/>
            <person name="Copeland A."/>
            <person name="Lucas S."/>
            <person name="Lapidus A."/>
            <person name="Barry K."/>
            <person name="Detter J.C."/>
            <person name="Glavina del Rio T."/>
            <person name="Hammon N."/>
            <person name="Israni S."/>
            <person name="Dalin E."/>
            <person name="Tice H."/>
            <person name="Pitluck S."/>
            <person name="Brettin T."/>
            <person name="Bruce D."/>
            <person name="Han C."/>
            <person name="Tapia R."/>
            <person name="Gilna P."/>
            <person name="Kiss H."/>
            <person name="Schmutz J."/>
            <person name="Larimer F."/>
            <person name="Land M."/>
            <person name="Hauser L."/>
            <person name="Kyrpides N."/>
            <person name="Lykidis A."/>
            <person name="Richardson P."/>
        </authorList>
    </citation>
    <scope>NUCLEOTIDE SEQUENCE [LARGE SCALE GENOMIC DNA]</scope>
    <source>
        <strain evidence="5">OS217 / ATCC BAA-1090 / DSM 15013</strain>
    </source>
</reference>
<dbReference type="Proteomes" id="UP000001982">
    <property type="component" value="Chromosome"/>
</dbReference>
<dbReference type="InterPro" id="IPR021884">
    <property type="entry name" value="Ice-bd_prot"/>
</dbReference>
<evidence type="ECO:0000313" key="5">
    <source>
        <dbReference type="Proteomes" id="UP000001982"/>
    </source>
</evidence>
<dbReference type="KEGG" id="sdn:Sden_1915"/>
<keyword evidence="5" id="KW-1185">Reference proteome</keyword>
<accession>Q12MX8</accession>
<protein>
    <recommendedName>
        <fullName evidence="3">SbsA Ig-like domain-containing protein</fullName>
    </recommendedName>
</protein>
<evidence type="ECO:0000313" key="4">
    <source>
        <dbReference type="EMBL" id="ABE55198.1"/>
    </source>
</evidence>
<dbReference type="InterPro" id="IPR014755">
    <property type="entry name" value="Cu-Rt/internalin_Ig-like"/>
</dbReference>
<dbReference type="eggNOG" id="COG2374">
    <property type="taxonomic scope" value="Bacteria"/>
</dbReference>
<dbReference type="Pfam" id="PF11999">
    <property type="entry name" value="Ice_binding"/>
    <property type="match status" value="1"/>
</dbReference>
<feature type="domain" description="SbsA Ig-like" evidence="3">
    <location>
        <begin position="144"/>
        <end position="248"/>
    </location>
</feature>
<dbReference type="STRING" id="318161.Sden_1915"/>
<evidence type="ECO:0000256" key="2">
    <source>
        <dbReference type="ARBA" id="ARBA00022729"/>
    </source>
</evidence>
<dbReference type="Gene3D" id="2.60.40.1220">
    <property type="match status" value="2"/>
</dbReference>
<dbReference type="RefSeq" id="WP_011496354.1">
    <property type="nucleotide sequence ID" value="NC_007954.1"/>
</dbReference>
<keyword evidence="2" id="KW-0732">Signal</keyword>
<dbReference type="HOGENOM" id="CLU_022173_0_0_6"/>
<gene>
    <name evidence="4" type="ordered locus">Sden_1915</name>
</gene>
<evidence type="ECO:0000256" key="1">
    <source>
        <dbReference type="ARBA" id="ARBA00005445"/>
    </source>
</evidence>
<organism evidence="4 5">
    <name type="scientific">Shewanella denitrificans (strain OS217 / ATCC BAA-1090 / DSM 15013)</name>
    <dbReference type="NCBI Taxonomy" id="318161"/>
    <lineage>
        <taxon>Bacteria</taxon>
        <taxon>Pseudomonadati</taxon>
        <taxon>Pseudomonadota</taxon>
        <taxon>Gammaproteobacteria</taxon>
        <taxon>Alteromonadales</taxon>
        <taxon>Shewanellaceae</taxon>
        <taxon>Shewanella</taxon>
    </lineage>
</organism>